<protein>
    <submittedName>
        <fullName evidence="2">Uncharacterized protein</fullName>
    </submittedName>
</protein>
<feature type="compositionally biased region" description="Low complexity" evidence="1">
    <location>
        <begin position="167"/>
        <end position="191"/>
    </location>
</feature>
<comment type="caution">
    <text evidence="2">The sequence shown here is derived from an EMBL/GenBank/DDBJ whole genome shotgun (WGS) entry which is preliminary data.</text>
</comment>
<dbReference type="EMBL" id="JAGMWT010000018">
    <property type="protein sequence ID" value="KAH7113894.1"/>
    <property type="molecule type" value="Genomic_DNA"/>
</dbReference>
<dbReference type="Proteomes" id="UP000700596">
    <property type="component" value="Unassembled WGS sequence"/>
</dbReference>
<name>A0A9P9D7N8_9PLEO</name>
<dbReference type="AlphaFoldDB" id="A0A9P9D7N8"/>
<accession>A0A9P9D7N8</accession>
<feature type="region of interest" description="Disordered" evidence="1">
    <location>
        <begin position="159"/>
        <end position="191"/>
    </location>
</feature>
<evidence type="ECO:0000313" key="2">
    <source>
        <dbReference type="EMBL" id="KAH7113894.1"/>
    </source>
</evidence>
<dbReference type="OrthoDB" id="5384519at2759"/>
<gene>
    <name evidence="2" type="ORF">B0J11DRAFT_445667</name>
</gene>
<sequence length="488" mass="54120">MELSEETSKDIQTSLPESWMWDVDFHPCHSQNTSLKNGCWTCTPSDPSTPTQFPLTIGNAPVIIPVEHRWPPIAGVNPPPDPRPSALIDYTADMPLDVIRDVFLTFDGSIGFYLLANGMLQIIVDEDFDAGWASSHLPHKYGGLRVCYITQSMEPTMLPSRTETAKSRISQSSHGSSSKLSNMFSPSRASSASQSHTSALSLKLNDFIEVRSKSSHRKEKFAGRIGMKVVKDGELYLVMSTHVITEAILAKSQRSSIFGRSRDPLDQLEGDWNEQVEIWAGNEKIGLIDKCFDPEPGIYPKGFMHDVTLVKSNNVAVLKDVKSPEVGIGWLSREGWSNLRQNSNTIKILGETESQRAAKTLKTNHPSEVLVVGKGIFLNQTSGIKPTKDYDLSAWESFVSRALLYRVYPDFDPPNGYSGIALHNNGLREDGTTGPGVIGFQSFVQRSGHVQRYEMEGGALEQRLSRGQVAFYGAFQVPEALRKQWSIV</sequence>
<keyword evidence="3" id="KW-1185">Reference proteome</keyword>
<organism evidence="2 3">
    <name type="scientific">Dendryphion nanum</name>
    <dbReference type="NCBI Taxonomy" id="256645"/>
    <lineage>
        <taxon>Eukaryota</taxon>
        <taxon>Fungi</taxon>
        <taxon>Dikarya</taxon>
        <taxon>Ascomycota</taxon>
        <taxon>Pezizomycotina</taxon>
        <taxon>Dothideomycetes</taxon>
        <taxon>Pleosporomycetidae</taxon>
        <taxon>Pleosporales</taxon>
        <taxon>Torulaceae</taxon>
        <taxon>Dendryphion</taxon>
    </lineage>
</organism>
<proteinExistence type="predicted"/>
<evidence type="ECO:0000313" key="3">
    <source>
        <dbReference type="Proteomes" id="UP000700596"/>
    </source>
</evidence>
<reference evidence="2" key="1">
    <citation type="journal article" date="2021" name="Nat. Commun.">
        <title>Genetic determinants of endophytism in the Arabidopsis root mycobiome.</title>
        <authorList>
            <person name="Mesny F."/>
            <person name="Miyauchi S."/>
            <person name="Thiergart T."/>
            <person name="Pickel B."/>
            <person name="Atanasova L."/>
            <person name="Karlsson M."/>
            <person name="Huettel B."/>
            <person name="Barry K.W."/>
            <person name="Haridas S."/>
            <person name="Chen C."/>
            <person name="Bauer D."/>
            <person name="Andreopoulos W."/>
            <person name="Pangilinan J."/>
            <person name="LaButti K."/>
            <person name="Riley R."/>
            <person name="Lipzen A."/>
            <person name="Clum A."/>
            <person name="Drula E."/>
            <person name="Henrissat B."/>
            <person name="Kohler A."/>
            <person name="Grigoriev I.V."/>
            <person name="Martin F.M."/>
            <person name="Hacquard S."/>
        </authorList>
    </citation>
    <scope>NUCLEOTIDE SEQUENCE</scope>
    <source>
        <strain evidence="2">MPI-CAGE-CH-0243</strain>
    </source>
</reference>
<evidence type="ECO:0000256" key="1">
    <source>
        <dbReference type="SAM" id="MobiDB-lite"/>
    </source>
</evidence>